<evidence type="ECO:0000313" key="1">
    <source>
        <dbReference type="EMBL" id="SKB38900.1"/>
    </source>
</evidence>
<name>A0A1T5AVU5_9FLAO</name>
<dbReference type="EMBL" id="FUYL01000003">
    <property type="protein sequence ID" value="SKB38900.1"/>
    <property type="molecule type" value="Genomic_DNA"/>
</dbReference>
<dbReference type="AlphaFoldDB" id="A0A1T5AVU5"/>
<organism evidence="1 2">
    <name type="scientific">Maribacter arcticus</name>
    <dbReference type="NCBI Taxonomy" id="561365"/>
    <lineage>
        <taxon>Bacteria</taxon>
        <taxon>Pseudomonadati</taxon>
        <taxon>Bacteroidota</taxon>
        <taxon>Flavobacteriia</taxon>
        <taxon>Flavobacteriales</taxon>
        <taxon>Flavobacteriaceae</taxon>
        <taxon>Maribacter</taxon>
    </lineage>
</organism>
<proteinExistence type="predicted"/>
<dbReference type="OrthoDB" id="1160165at2"/>
<dbReference type="STRING" id="561365.SAMN05660866_01169"/>
<reference evidence="2" key="1">
    <citation type="submission" date="2017-02" db="EMBL/GenBank/DDBJ databases">
        <authorList>
            <person name="Varghese N."/>
            <person name="Submissions S."/>
        </authorList>
    </citation>
    <scope>NUCLEOTIDE SEQUENCE [LARGE SCALE GENOMIC DNA]</scope>
    <source>
        <strain evidence="2">DSM 23546</strain>
    </source>
</reference>
<gene>
    <name evidence="1" type="ORF">SAMN05660866_01169</name>
</gene>
<sequence length="229" mass="26502">MNKLLIFIFFVSNICFSQGVQTIGRSSGLMTPAQMGMSFFEVPIEGSPYINEIFKKGKTIINGKHTSDALMRYDAYRDAIEIKNENDIARTLLRRSNIVADIDGTIYMVREYRETGENKLGYFNPLNEGYVRLLIKPKKIFTQAENPENGYDTFKPAKYQDISMYYMQKGDEPAIETKLSKRKILSFLNDSSEVLKQFIKKNELNMRSESDIIILINFYNTQEMDNKTL</sequence>
<dbReference type="Proteomes" id="UP000190339">
    <property type="component" value="Unassembled WGS sequence"/>
</dbReference>
<protein>
    <submittedName>
        <fullName evidence="1">Uncharacterized protein</fullName>
    </submittedName>
</protein>
<dbReference type="RefSeq" id="WP_143814418.1">
    <property type="nucleotide sequence ID" value="NZ_FUYL01000003.1"/>
</dbReference>
<accession>A0A1T5AVU5</accession>
<keyword evidence="2" id="KW-1185">Reference proteome</keyword>
<evidence type="ECO:0000313" key="2">
    <source>
        <dbReference type="Proteomes" id="UP000190339"/>
    </source>
</evidence>